<dbReference type="STRING" id="59561.AQZ59_00897"/>
<name>A0A0W1KL29_9ACTO</name>
<keyword evidence="2" id="KW-0472">Membrane</keyword>
<dbReference type="EMBL" id="LNIZ01000003">
    <property type="protein sequence ID" value="KTF04375.1"/>
    <property type="molecule type" value="Genomic_DNA"/>
</dbReference>
<keyword evidence="4" id="KW-1185">Reference proteome</keyword>
<feature type="region of interest" description="Disordered" evidence="1">
    <location>
        <begin position="215"/>
        <end position="248"/>
    </location>
</feature>
<protein>
    <submittedName>
        <fullName evidence="3">Uncharacterized protein</fullName>
    </submittedName>
</protein>
<keyword evidence="2" id="KW-1133">Transmembrane helix</keyword>
<evidence type="ECO:0000256" key="1">
    <source>
        <dbReference type="SAM" id="MobiDB-lite"/>
    </source>
</evidence>
<dbReference type="OrthoDB" id="3267463at2"/>
<organism evidence="3 4">
    <name type="scientific">Trueperella bernardiae</name>
    <dbReference type="NCBI Taxonomy" id="59561"/>
    <lineage>
        <taxon>Bacteria</taxon>
        <taxon>Bacillati</taxon>
        <taxon>Actinomycetota</taxon>
        <taxon>Actinomycetes</taxon>
        <taxon>Actinomycetales</taxon>
        <taxon>Actinomycetaceae</taxon>
        <taxon>Trueperella</taxon>
    </lineage>
</organism>
<feature type="transmembrane region" description="Helical" evidence="2">
    <location>
        <begin position="183"/>
        <end position="201"/>
    </location>
</feature>
<evidence type="ECO:0000313" key="3">
    <source>
        <dbReference type="EMBL" id="KTF04375.1"/>
    </source>
</evidence>
<proteinExistence type="predicted"/>
<sequence>MKRIGGLLLVILGLIVAVFGIVRAATAEESTVVEVTVPGGESQFIFTAPGVLEMVNDTVAVTLEGEGTVQWALATTGDVRAYVGDAPATEVTGLESWEAASSDTVPGTDEARAAIDEAAASEAGFVITGSDLWLDSGSGEGSVELELTPDTSFEQSLIATTSTGQAPDLTLTWNRQLALSNPMPVIAIGVLLLLIGALLLLSARQAQQDQASVAKSYRERKERSEAETSIMPKIRGDESPEELGVRQSAAEQTGGAFGAGILPAVNQELRERELSDADRVVLPVADEDPDVDPAAVDEAVEPAVEPEGSEADAPAEAEQDEPAEGEPTEVESGELGADDVVGEAAEEEKDWRALWNFKWGTPFQKGDEDA</sequence>
<feature type="compositionally biased region" description="Basic and acidic residues" evidence="1">
    <location>
        <begin position="216"/>
        <end position="226"/>
    </location>
</feature>
<dbReference type="Proteomes" id="UP000054404">
    <property type="component" value="Unassembled WGS sequence"/>
</dbReference>
<gene>
    <name evidence="3" type="ORF">AQZ59_00897</name>
</gene>
<feature type="region of interest" description="Disordered" evidence="1">
    <location>
        <begin position="298"/>
        <end position="348"/>
    </location>
</feature>
<dbReference type="AlphaFoldDB" id="A0A0W1KL29"/>
<dbReference type="PATRIC" id="fig|59561.3.peg.889"/>
<feature type="compositionally biased region" description="Acidic residues" evidence="1">
    <location>
        <begin position="307"/>
        <end position="348"/>
    </location>
</feature>
<evidence type="ECO:0000313" key="4">
    <source>
        <dbReference type="Proteomes" id="UP000054404"/>
    </source>
</evidence>
<evidence type="ECO:0000256" key="2">
    <source>
        <dbReference type="SAM" id="Phobius"/>
    </source>
</evidence>
<keyword evidence="2" id="KW-0812">Transmembrane</keyword>
<reference evidence="3 4" key="1">
    <citation type="submission" date="2015-11" db="EMBL/GenBank/DDBJ databases">
        <title>Draft Genome Sequence of the Type Strain Trueperella bernardiae LCDC 89-0504T, Isolated from Blood Culture.</title>
        <authorList>
            <person name="Bernier A.-M."/>
            <person name="Bernard K."/>
        </authorList>
    </citation>
    <scope>NUCLEOTIDE SEQUENCE [LARGE SCALE GENOMIC DNA]</scope>
    <source>
        <strain evidence="3 4">LCDC 89-0504</strain>
    </source>
</reference>
<accession>A0A0W1KL29</accession>
<comment type="caution">
    <text evidence="3">The sequence shown here is derived from an EMBL/GenBank/DDBJ whole genome shotgun (WGS) entry which is preliminary data.</text>
</comment>
<dbReference type="RefSeq" id="WP_062613460.1">
    <property type="nucleotide sequence ID" value="NZ_LNIZ01000003.1"/>
</dbReference>